<keyword evidence="1" id="KW-0805">Transcription regulation</keyword>
<dbReference type="CDD" id="cd07377">
    <property type="entry name" value="WHTH_GntR"/>
    <property type="match status" value="1"/>
</dbReference>
<dbReference type="Pfam" id="PF07702">
    <property type="entry name" value="UTRA"/>
    <property type="match status" value="1"/>
</dbReference>
<dbReference type="AlphaFoldDB" id="A0A368LLK0"/>
<dbReference type="SUPFAM" id="SSF46785">
    <property type="entry name" value="Winged helix' DNA-binding domain"/>
    <property type="match status" value="1"/>
</dbReference>
<dbReference type="GeneID" id="303187935"/>
<dbReference type="PANTHER" id="PTHR44846:SF16">
    <property type="entry name" value="TRANSCRIPTIONAL REGULATOR PHNF-RELATED"/>
    <property type="match status" value="1"/>
</dbReference>
<dbReference type="EMBL" id="QPGL01000001">
    <property type="protein sequence ID" value="RCS72717.1"/>
    <property type="molecule type" value="Genomic_DNA"/>
</dbReference>
<dbReference type="SMART" id="SM00866">
    <property type="entry name" value="UTRA"/>
    <property type="match status" value="1"/>
</dbReference>
<dbReference type="OrthoDB" id="9808698at2"/>
<dbReference type="InterPro" id="IPR036388">
    <property type="entry name" value="WH-like_DNA-bd_sf"/>
</dbReference>
<dbReference type="GO" id="GO:0003700">
    <property type="term" value="F:DNA-binding transcription factor activity"/>
    <property type="evidence" value="ECO:0007669"/>
    <property type="project" value="UniProtKB-UniRule"/>
</dbReference>
<evidence type="ECO:0000259" key="5">
    <source>
        <dbReference type="PROSITE" id="PS50949"/>
    </source>
</evidence>
<evidence type="ECO:0000256" key="1">
    <source>
        <dbReference type="ARBA" id="ARBA00023015"/>
    </source>
</evidence>
<accession>A0A368LLK0</accession>
<dbReference type="GO" id="GO:0006547">
    <property type="term" value="P:L-histidine metabolic process"/>
    <property type="evidence" value="ECO:0007669"/>
    <property type="project" value="UniProtKB-UniRule"/>
</dbReference>
<dbReference type="Pfam" id="PF00392">
    <property type="entry name" value="GntR"/>
    <property type="match status" value="1"/>
</dbReference>
<evidence type="ECO:0000313" key="7">
    <source>
        <dbReference type="Proteomes" id="UP000252479"/>
    </source>
</evidence>
<dbReference type="SMART" id="SM00345">
    <property type="entry name" value="HTH_GNTR"/>
    <property type="match status" value="1"/>
</dbReference>
<dbReference type="InterPro" id="IPR010248">
    <property type="entry name" value="His_ut_repres"/>
</dbReference>
<feature type="domain" description="HTH gntR-type" evidence="5">
    <location>
        <begin position="5"/>
        <end position="73"/>
    </location>
</feature>
<gene>
    <name evidence="6" type="primary">hutC</name>
    <name evidence="6" type="ORF">CIK83_03345</name>
</gene>
<sequence length="235" mass="27067">MAQNIPRYKQIKQHILERIRNNEYPLNHKIPTENDLANQFQVSRMTAHKAIRDLVQEGYLVRKAGLGSFVVEPKAESPLTGVNNIADEITSRGHQYHCDILKLEEILADDEIALQMGMRLGVLVFHSLIIHYQDDTPIQVEERFVNPLLAPSYLENDFESVTPNAFLVKHCPLSDLEHTVEASFAPKQVCQWLAMEQTMPCLLVTRRTWSQQQLVSFARLWHPADKYKLRSAIKL</sequence>
<dbReference type="InterPro" id="IPR036390">
    <property type="entry name" value="WH_DNA-bd_sf"/>
</dbReference>
<name>A0A368LLK0_9VIBR</name>
<evidence type="ECO:0000256" key="4">
    <source>
        <dbReference type="NCBIfam" id="TIGR02018"/>
    </source>
</evidence>
<dbReference type="InterPro" id="IPR011663">
    <property type="entry name" value="UTRA"/>
</dbReference>
<keyword evidence="7" id="KW-1185">Reference proteome</keyword>
<reference evidence="6 7" key="1">
    <citation type="journal article" date="2017" name="Elife">
        <title>Extensive horizontal gene transfer in cheese-associated bacteria.</title>
        <authorList>
            <person name="Bonham K.S."/>
            <person name="Wolfe B.E."/>
            <person name="Dutton R.J."/>
        </authorList>
    </citation>
    <scope>NUCLEOTIDE SEQUENCE [LARGE SCALE GENOMIC DNA]</scope>
    <source>
        <strain evidence="6 7">JB196</strain>
    </source>
</reference>
<dbReference type="Gene3D" id="3.40.1410.10">
    <property type="entry name" value="Chorismate lyase-like"/>
    <property type="match status" value="1"/>
</dbReference>
<dbReference type="NCBIfam" id="TIGR02018">
    <property type="entry name" value="his_ut_repres"/>
    <property type="match status" value="1"/>
</dbReference>
<keyword evidence="3" id="KW-0804">Transcription</keyword>
<proteinExistence type="predicted"/>
<dbReference type="FunFam" id="1.10.10.10:FF:000079">
    <property type="entry name" value="GntR family transcriptional regulator"/>
    <property type="match status" value="1"/>
</dbReference>
<dbReference type="GO" id="GO:0003677">
    <property type="term" value="F:DNA binding"/>
    <property type="evidence" value="ECO:0007669"/>
    <property type="project" value="UniProtKB-UniRule"/>
</dbReference>
<dbReference type="SUPFAM" id="SSF64288">
    <property type="entry name" value="Chorismate lyase-like"/>
    <property type="match status" value="1"/>
</dbReference>
<protein>
    <recommendedName>
        <fullName evidence="4">Histidine utilization repressor</fullName>
    </recommendedName>
</protein>
<dbReference type="InterPro" id="IPR050679">
    <property type="entry name" value="Bact_HTH_transcr_reg"/>
</dbReference>
<organism evidence="6 7">
    <name type="scientific">Vibrio casei</name>
    <dbReference type="NCBI Taxonomy" id="673372"/>
    <lineage>
        <taxon>Bacteria</taxon>
        <taxon>Pseudomonadati</taxon>
        <taxon>Pseudomonadota</taxon>
        <taxon>Gammaproteobacteria</taxon>
        <taxon>Vibrionales</taxon>
        <taxon>Vibrionaceae</taxon>
        <taxon>Vibrio</taxon>
    </lineage>
</organism>
<evidence type="ECO:0000256" key="3">
    <source>
        <dbReference type="ARBA" id="ARBA00023163"/>
    </source>
</evidence>
<comment type="caution">
    <text evidence="6">The sequence shown here is derived from an EMBL/GenBank/DDBJ whole genome shotgun (WGS) entry which is preliminary data.</text>
</comment>
<evidence type="ECO:0000313" key="6">
    <source>
        <dbReference type="EMBL" id="RCS72717.1"/>
    </source>
</evidence>
<dbReference type="InterPro" id="IPR028978">
    <property type="entry name" value="Chorismate_lyase_/UTRA_dom_sf"/>
</dbReference>
<dbReference type="PROSITE" id="PS50949">
    <property type="entry name" value="HTH_GNTR"/>
    <property type="match status" value="1"/>
</dbReference>
<keyword evidence="2" id="KW-0238">DNA-binding</keyword>
<dbReference type="PANTHER" id="PTHR44846">
    <property type="entry name" value="MANNOSYL-D-GLYCERATE TRANSPORT/METABOLISM SYSTEM REPRESSOR MNGR-RELATED"/>
    <property type="match status" value="1"/>
</dbReference>
<dbReference type="PRINTS" id="PR00035">
    <property type="entry name" value="HTHGNTR"/>
</dbReference>
<evidence type="ECO:0000256" key="2">
    <source>
        <dbReference type="ARBA" id="ARBA00023125"/>
    </source>
</evidence>
<dbReference type="InterPro" id="IPR000524">
    <property type="entry name" value="Tscrpt_reg_HTH_GntR"/>
</dbReference>
<dbReference type="GO" id="GO:0045892">
    <property type="term" value="P:negative regulation of DNA-templated transcription"/>
    <property type="evidence" value="ECO:0007669"/>
    <property type="project" value="UniProtKB-UniRule"/>
</dbReference>
<dbReference type="Proteomes" id="UP000252479">
    <property type="component" value="Unassembled WGS sequence"/>
</dbReference>
<dbReference type="RefSeq" id="WP_086962827.1">
    <property type="nucleotide sequence ID" value="NZ_AP018680.1"/>
</dbReference>
<dbReference type="Gene3D" id="1.10.10.10">
    <property type="entry name" value="Winged helix-like DNA-binding domain superfamily/Winged helix DNA-binding domain"/>
    <property type="match status" value="1"/>
</dbReference>